<reference evidence="6" key="1">
    <citation type="submission" date="2022-11" db="UniProtKB">
        <authorList>
            <consortium name="WormBaseParasite"/>
        </authorList>
    </citation>
    <scope>IDENTIFICATION</scope>
</reference>
<proteinExistence type="inferred from homology"/>
<feature type="region of interest" description="Disordered" evidence="4">
    <location>
        <begin position="1"/>
        <end position="83"/>
    </location>
</feature>
<sequence>MITTTLFPAYEQEKAPSIPGFNNDGFQSSATYDSFARTAEQKRKEDEKRKQAERLKRKKEAEQDKSHYAVKTIGMYSSSENDDDDCIIVSHTVKENTERTRSPSLERIDYDGATTSRVRNESPKRSRDDRKKKHKKRHRHSSTSSSDGSYRKKKKKKRHRRVSSSESGELSESPIRIPVKKVETWSLMDLEKFRSSNIASLIVSDVKADYKNTEFESIYHLFVPRYRPYIRALIGAPERLNHKLFNYRGLPEKNQIT</sequence>
<comment type="subcellular location">
    <subcellularLocation>
        <location evidence="1">Nucleus</location>
    </subcellularLocation>
</comment>
<keyword evidence="3" id="KW-0539">Nucleus</keyword>
<dbReference type="GO" id="GO:1902369">
    <property type="term" value="P:negative regulation of RNA catabolic process"/>
    <property type="evidence" value="ECO:0007669"/>
    <property type="project" value="TreeGrafter"/>
</dbReference>
<evidence type="ECO:0000256" key="4">
    <source>
        <dbReference type="SAM" id="MobiDB-lite"/>
    </source>
</evidence>
<evidence type="ECO:0000256" key="2">
    <source>
        <dbReference type="ARBA" id="ARBA00009265"/>
    </source>
</evidence>
<name>A0A914CX24_9BILA</name>
<feature type="compositionally biased region" description="Low complexity" evidence="4">
    <location>
        <begin position="164"/>
        <end position="173"/>
    </location>
</feature>
<feature type="region of interest" description="Disordered" evidence="4">
    <location>
        <begin position="95"/>
        <end position="173"/>
    </location>
</feature>
<dbReference type="Proteomes" id="UP000887540">
    <property type="component" value="Unplaced"/>
</dbReference>
<dbReference type="WBParaSite" id="ACRNAN_scaffold15807.g30239.t1">
    <property type="protein sequence ID" value="ACRNAN_scaffold15807.g30239.t1"/>
    <property type="gene ID" value="ACRNAN_scaffold15807.g30239"/>
</dbReference>
<evidence type="ECO:0000256" key="1">
    <source>
        <dbReference type="ARBA" id="ARBA00004123"/>
    </source>
</evidence>
<protein>
    <submittedName>
        <fullName evidence="6">Uncharacterized protein</fullName>
    </submittedName>
</protein>
<evidence type="ECO:0000313" key="5">
    <source>
        <dbReference type="Proteomes" id="UP000887540"/>
    </source>
</evidence>
<feature type="compositionally biased region" description="Basic and acidic residues" evidence="4">
    <location>
        <begin position="39"/>
        <end position="67"/>
    </location>
</feature>
<dbReference type="GO" id="GO:0071013">
    <property type="term" value="C:catalytic step 2 spliceosome"/>
    <property type="evidence" value="ECO:0007669"/>
    <property type="project" value="TreeGrafter"/>
</dbReference>
<dbReference type="InterPro" id="IPR013633">
    <property type="entry name" value="NRDE-2"/>
</dbReference>
<dbReference type="AlphaFoldDB" id="A0A914CX24"/>
<accession>A0A914CX24</accession>
<dbReference type="GO" id="GO:0031048">
    <property type="term" value="P:regulatory ncRNA-mediated heterochromatin formation"/>
    <property type="evidence" value="ECO:0007669"/>
    <property type="project" value="TreeGrafter"/>
</dbReference>
<feature type="compositionally biased region" description="Basic and acidic residues" evidence="4">
    <location>
        <begin position="95"/>
        <end position="110"/>
    </location>
</feature>
<dbReference type="PANTHER" id="PTHR13471">
    <property type="entry name" value="TETRATRICOPEPTIDE-LIKE HELICAL"/>
    <property type="match status" value="1"/>
</dbReference>
<feature type="compositionally biased region" description="Basic and acidic residues" evidence="4">
    <location>
        <begin position="118"/>
        <end position="129"/>
    </location>
</feature>
<comment type="similarity">
    <text evidence="2">Belongs to the NRDE2 family.</text>
</comment>
<organism evidence="5 6">
    <name type="scientific">Acrobeloides nanus</name>
    <dbReference type="NCBI Taxonomy" id="290746"/>
    <lineage>
        <taxon>Eukaryota</taxon>
        <taxon>Metazoa</taxon>
        <taxon>Ecdysozoa</taxon>
        <taxon>Nematoda</taxon>
        <taxon>Chromadorea</taxon>
        <taxon>Rhabditida</taxon>
        <taxon>Tylenchina</taxon>
        <taxon>Cephalobomorpha</taxon>
        <taxon>Cephaloboidea</taxon>
        <taxon>Cephalobidae</taxon>
        <taxon>Acrobeloides</taxon>
    </lineage>
</organism>
<evidence type="ECO:0000313" key="6">
    <source>
        <dbReference type="WBParaSite" id="ACRNAN_scaffold15807.g30239.t1"/>
    </source>
</evidence>
<evidence type="ECO:0000256" key="3">
    <source>
        <dbReference type="ARBA" id="ARBA00023242"/>
    </source>
</evidence>
<dbReference type="PANTHER" id="PTHR13471:SF0">
    <property type="entry name" value="NUCLEAR EXOSOME REGULATOR NRDE2"/>
    <property type="match status" value="1"/>
</dbReference>
<feature type="compositionally biased region" description="Basic residues" evidence="4">
    <location>
        <begin position="130"/>
        <end position="141"/>
    </location>
</feature>
<feature type="compositionally biased region" description="Basic residues" evidence="4">
    <location>
        <begin position="151"/>
        <end position="162"/>
    </location>
</feature>
<keyword evidence="5" id="KW-1185">Reference proteome</keyword>